<gene>
    <name evidence="2" type="ORF">FHL15_006526</name>
</gene>
<feature type="compositionally biased region" description="Basic and acidic residues" evidence="1">
    <location>
        <begin position="199"/>
        <end position="226"/>
    </location>
</feature>
<feature type="compositionally biased region" description="Polar residues" evidence="1">
    <location>
        <begin position="9"/>
        <end position="28"/>
    </location>
</feature>
<dbReference type="AlphaFoldDB" id="A0A553HXC0"/>
<comment type="caution">
    <text evidence="2">The sequence shown here is derived from an EMBL/GenBank/DDBJ whole genome shotgun (WGS) entry which is preliminary data.</text>
</comment>
<name>A0A553HXC0_9PEZI</name>
<organism evidence="2 3">
    <name type="scientific">Xylaria flabelliformis</name>
    <dbReference type="NCBI Taxonomy" id="2512241"/>
    <lineage>
        <taxon>Eukaryota</taxon>
        <taxon>Fungi</taxon>
        <taxon>Dikarya</taxon>
        <taxon>Ascomycota</taxon>
        <taxon>Pezizomycotina</taxon>
        <taxon>Sordariomycetes</taxon>
        <taxon>Xylariomycetidae</taxon>
        <taxon>Xylariales</taxon>
        <taxon>Xylariaceae</taxon>
        <taxon>Xylaria</taxon>
    </lineage>
</organism>
<keyword evidence="3" id="KW-1185">Reference proteome</keyword>
<protein>
    <submittedName>
        <fullName evidence="2">Uncharacterized protein</fullName>
    </submittedName>
</protein>
<feature type="region of interest" description="Disordered" evidence="1">
    <location>
        <begin position="1"/>
        <end position="76"/>
    </location>
</feature>
<feature type="region of interest" description="Disordered" evidence="1">
    <location>
        <begin position="132"/>
        <end position="238"/>
    </location>
</feature>
<accession>A0A553HXC0</accession>
<feature type="compositionally biased region" description="Basic residues" evidence="1">
    <location>
        <begin position="160"/>
        <end position="169"/>
    </location>
</feature>
<dbReference type="EMBL" id="VFLP01000035">
    <property type="protein sequence ID" value="TRX92599.1"/>
    <property type="molecule type" value="Genomic_DNA"/>
</dbReference>
<proteinExistence type="predicted"/>
<evidence type="ECO:0000256" key="1">
    <source>
        <dbReference type="SAM" id="MobiDB-lite"/>
    </source>
</evidence>
<evidence type="ECO:0000313" key="2">
    <source>
        <dbReference type="EMBL" id="TRX92599.1"/>
    </source>
</evidence>
<feature type="compositionally biased region" description="Polar residues" evidence="1">
    <location>
        <begin position="139"/>
        <end position="153"/>
    </location>
</feature>
<feature type="compositionally biased region" description="Polar residues" evidence="1">
    <location>
        <begin position="35"/>
        <end position="76"/>
    </location>
</feature>
<evidence type="ECO:0000313" key="3">
    <source>
        <dbReference type="Proteomes" id="UP000319160"/>
    </source>
</evidence>
<dbReference type="OrthoDB" id="4733510at2759"/>
<dbReference type="Proteomes" id="UP000319160">
    <property type="component" value="Unassembled WGS sequence"/>
</dbReference>
<sequence length="238" mass="26842">MANEMDGSSEYSATSPGSGSINCSTPQSSGPPTPESLTRKQGTHTGQFGNTIRTYISPRTPNHVPSPQIRQSQTRGQIRPHVQIPRGPPWVQGPPVVNRQLERNPLHLHHQASVPPFHLHHQQQTRAPPLHFQHPQHTRAGSQHIVSPVQTQRAADAHPRLHSVNKAKRQRDPSSYSDYQHRTRAQPGEQAQREQLGARFRERQVEARNRANQARAEKELEAAKSFEDDDIFIPNIKH</sequence>
<reference evidence="3" key="1">
    <citation type="submission" date="2019-06" db="EMBL/GenBank/DDBJ databases">
        <title>Draft genome sequence of the griseofulvin-producing fungus Xylaria cubensis strain G536.</title>
        <authorList>
            <person name="Mead M.E."/>
            <person name="Raja H.A."/>
            <person name="Steenwyk J.L."/>
            <person name="Knowles S.L."/>
            <person name="Oberlies N.H."/>
            <person name="Rokas A."/>
        </authorList>
    </citation>
    <scope>NUCLEOTIDE SEQUENCE [LARGE SCALE GENOMIC DNA]</scope>
    <source>
        <strain evidence="3">G536</strain>
    </source>
</reference>